<evidence type="ECO:0000256" key="6">
    <source>
        <dbReference type="ARBA" id="ARBA00022989"/>
    </source>
</evidence>
<evidence type="ECO:0000256" key="4">
    <source>
        <dbReference type="ARBA" id="ARBA00022692"/>
    </source>
</evidence>
<dbReference type="InterPro" id="IPR019127">
    <property type="entry name" value="Exosortase"/>
</dbReference>
<dbReference type="GO" id="GO:0008233">
    <property type="term" value="F:peptidase activity"/>
    <property type="evidence" value="ECO:0007669"/>
    <property type="project" value="UniProtKB-KW"/>
</dbReference>
<evidence type="ECO:0000256" key="7">
    <source>
        <dbReference type="ARBA" id="ARBA00023136"/>
    </source>
</evidence>
<accession>A0A517SEX2</accession>
<evidence type="ECO:0000313" key="9">
    <source>
        <dbReference type="EMBL" id="QDT54684.1"/>
    </source>
</evidence>
<keyword evidence="6 8" id="KW-1133">Transmembrane helix</keyword>
<protein>
    <submittedName>
        <fullName evidence="9">Transmembrane exosortase (Exosortase_EpsH)</fullName>
    </submittedName>
</protein>
<comment type="subcellular location">
    <subcellularLocation>
        <location evidence="1">Cell membrane</location>
        <topology evidence="1">Multi-pass membrane protein</topology>
    </subcellularLocation>
</comment>
<keyword evidence="3" id="KW-0645">Protease</keyword>
<sequence>MPVWNRYRLAIVFGLVALGMAPLTALYFRNLWSQTHYQFFPVLLVAVAVLFVSRWKGDEDATAAEPFAVPASPDDEEPPALLWSRLRPLVALSIVGLGVVIEFAAIWAFPAVTPWGGYVGLLVAGFGMVLYVGAGRPVSLIPVWALMALILLPPENADDQLITYLQQRTASYTSQLLDFLGVDHVREGVVIEIASKKLFVEEACSGVQSLFSLLAIAAVLAVWYSRSLAHTALLFVAAIAGAGAINVLRTVTIVYGLDKIGIDLLSEPQHSILGMVVFVVALVWLVCCDAFLTFLMGPLDSPDAIESDNFWIVLWNRLIAGFRWETEPAPLPRSGPTMKLISTTALVALAVSGGTLAIASTKAVIASQRPGANPILAPVDEGKVIGTLGSLKEDFLPANLDGWEQVGFEVVKRSESNALGEHSRMWVYKAPFGLATLSVDYPFRGWHDLKTCYEGTGWSTSDVLTSQTAGGHGIYDVTQFTLRKHTRESALVVFAAMNEKLKPVPTREGGGTAQTFIDKIQKALRATDSMEVIAQFQILVQPSRQLGEKDVDDIHRHLNDLRARLVEHVRANAEVSP</sequence>
<feature type="transmembrane region" description="Helical" evidence="8">
    <location>
        <begin position="272"/>
        <end position="296"/>
    </location>
</feature>
<keyword evidence="4 8" id="KW-0812">Transmembrane</keyword>
<dbReference type="AlphaFoldDB" id="A0A517SEX2"/>
<evidence type="ECO:0000256" key="2">
    <source>
        <dbReference type="ARBA" id="ARBA00022475"/>
    </source>
</evidence>
<feature type="transmembrane region" description="Helical" evidence="8">
    <location>
        <begin position="89"/>
        <end position="109"/>
    </location>
</feature>
<dbReference type="GO" id="GO:0006508">
    <property type="term" value="P:proteolysis"/>
    <property type="evidence" value="ECO:0007669"/>
    <property type="project" value="UniProtKB-KW"/>
</dbReference>
<feature type="transmembrane region" description="Helical" evidence="8">
    <location>
        <begin position="340"/>
        <end position="359"/>
    </location>
</feature>
<organism evidence="9 10">
    <name type="scientific">Caulifigura coniformis</name>
    <dbReference type="NCBI Taxonomy" id="2527983"/>
    <lineage>
        <taxon>Bacteria</taxon>
        <taxon>Pseudomonadati</taxon>
        <taxon>Planctomycetota</taxon>
        <taxon>Planctomycetia</taxon>
        <taxon>Planctomycetales</taxon>
        <taxon>Planctomycetaceae</taxon>
        <taxon>Caulifigura</taxon>
    </lineage>
</organism>
<evidence type="ECO:0000256" key="3">
    <source>
        <dbReference type="ARBA" id="ARBA00022670"/>
    </source>
</evidence>
<dbReference type="EMBL" id="CP036271">
    <property type="protein sequence ID" value="QDT54684.1"/>
    <property type="molecule type" value="Genomic_DNA"/>
</dbReference>
<dbReference type="NCBIfam" id="NF033780">
    <property type="entry name" value="exosort_XrtU_C"/>
    <property type="match status" value="1"/>
</dbReference>
<feature type="transmembrane region" description="Helical" evidence="8">
    <location>
        <begin position="206"/>
        <end position="225"/>
    </location>
</feature>
<keyword evidence="2" id="KW-1003">Cell membrane</keyword>
<feature type="transmembrane region" description="Helical" evidence="8">
    <location>
        <begin position="115"/>
        <end position="134"/>
    </location>
</feature>
<dbReference type="InterPro" id="IPR026392">
    <property type="entry name" value="Exo/Archaeosortase_dom"/>
</dbReference>
<name>A0A517SEX2_9PLAN</name>
<keyword evidence="7 8" id="KW-0472">Membrane</keyword>
<keyword evidence="5" id="KW-0378">Hydrolase</keyword>
<feature type="transmembrane region" description="Helical" evidence="8">
    <location>
        <begin position="35"/>
        <end position="52"/>
    </location>
</feature>
<dbReference type="Pfam" id="PF09721">
    <property type="entry name" value="Exosortase_EpsH"/>
    <property type="match status" value="1"/>
</dbReference>
<dbReference type="InParanoid" id="A0A517SEX2"/>
<evidence type="ECO:0000313" key="10">
    <source>
        <dbReference type="Proteomes" id="UP000315700"/>
    </source>
</evidence>
<dbReference type="NCBIfam" id="TIGR04178">
    <property type="entry name" value="exo_archaeo"/>
    <property type="match status" value="1"/>
</dbReference>
<keyword evidence="10" id="KW-1185">Reference proteome</keyword>
<dbReference type="KEGG" id="ccos:Pan44_27190"/>
<evidence type="ECO:0000256" key="1">
    <source>
        <dbReference type="ARBA" id="ARBA00004651"/>
    </source>
</evidence>
<evidence type="ECO:0000256" key="5">
    <source>
        <dbReference type="ARBA" id="ARBA00022801"/>
    </source>
</evidence>
<reference evidence="9 10" key="1">
    <citation type="submission" date="2019-02" db="EMBL/GenBank/DDBJ databases">
        <title>Deep-cultivation of Planctomycetes and their phenomic and genomic characterization uncovers novel biology.</title>
        <authorList>
            <person name="Wiegand S."/>
            <person name="Jogler M."/>
            <person name="Boedeker C."/>
            <person name="Pinto D."/>
            <person name="Vollmers J."/>
            <person name="Rivas-Marin E."/>
            <person name="Kohn T."/>
            <person name="Peeters S.H."/>
            <person name="Heuer A."/>
            <person name="Rast P."/>
            <person name="Oberbeckmann S."/>
            <person name="Bunk B."/>
            <person name="Jeske O."/>
            <person name="Meyerdierks A."/>
            <person name="Storesund J.E."/>
            <person name="Kallscheuer N."/>
            <person name="Luecker S."/>
            <person name="Lage O.M."/>
            <person name="Pohl T."/>
            <person name="Merkel B.J."/>
            <person name="Hornburger P."/>
            <person name="Mueller R.-W."/>
            <person name="Bruemmer F."/>
            <person name="Labrenz M."/>
            <person name="Spormann A.M."/>
            <person name="Op den Camp H."/>
            <person name="Overmann J."/>
            <person name="Amann R."/>
            <person name="Jetten M.S.M."/>
            <person name="Mascher T."/>
            <person name="Medema M.H."/>
            <person name="Devos D.P."/>
            <person name="Kaster A.-K."/>
            <person name="Ovreas L."/>
            <person name="Rohde M."/>
            <person name="Galperin M.Y."/>
            <person name="Jogler C."/>
        </authorList>
    </citation>
    <scope>NUCLEOTIDE SEQUENCE [LARGE SCALE GENOMIC DNA]</scope>
    <source>
        <strain evidence="9 10">Pan44</strain>
    </source>
</reference>
<proteinExistence type="predicted"/>
<dbReference type="Proteomes" id="UP000315700">
    <property type="component" value="Chromosome"/>
</dbReference>
<gene>
    <name evidence="9" type="ORF">Pan44_27190</name>
</gene>
<feature type="transmembrane region" description="Helical" evidence="8">
    <location>
        <begin position="231"/>
        <end position="251"/>
    </location>
</feature>
<evidence type="ECO:0000256" key="8">
    <source>
        <dbReference type="SAM" id="Phobius"/>
    </source>
</evidence>
<dbReference type="GO" id="GO:0005886">
    <property type="term" value="C:plasma membrane"/>
    <property type="evidence" value="ECO:0007669"/>
    <property type="project" value="UniProtKB-SubCell"/>
</dbReference>